<comment type="caution">
    <text evidence="4">The sequence shown here is derived from an EMBL/GenBank/DDBJ whole genome shotgun (WGS) entry which is preliminary data.</text>
</comment>
<feature type="region of interest" description="Disordered" evidence="1">
    <location>
        <begin position="245"/>
        <end position="292"/>
    </location>
</feature>
<accession>A0A395RE63</accession>
<feature type="compositionally biased region" description="Low complexity" evidence="1">
    <location>
        <begin position="247"/>
        <end position="267"/>
    </location>
</feature>
<evidence type="ECO:0000256" key="1">
    <source>
        <dbReference type="SAM" id="MobiDB-lite"/>
    </source>
</evidence>
<dbReference type="Pfam" id="PF25485">
    <property type="entry name" value="DUF7908"/>
    <property type="match status" value="1"/>
</dbReference>
<gene>
    <name evidence="4" type="ORF">FSPOR_11925</name>
</gene>
<dbReference type="InterPro" id="IPR057230">
    <property type="entry name" value="DUF7908"/>
</dbReference>
<keyword evidence="5" id="KW-1185">Reference proteome</keyword>
<proteinExistence type="predicted"/>
<evidence type="ECO:0000313" key="4">
    <source>
        <dbReference type="EMBL" id="RGP58142.1"/>
    </source>
</evidence>
<dbReference type="AlphaFoldDB" id="A0A395RE63"/>
<dbReference type="STRING" id="5514.A0A395RE63"/>
<name>A0A395RE63_FUSSP</name>
<reference evidence="4 5" key="1">
    <citation type="journal article" date="2018" name="PLoS Pathog.">
        <title>Evolution of structural diversity of trichothecenes, a family of toxins produced by plant pathogenic and entomopathogenic fungi.</title>
        <authorList>
            <person name="Proctor R.H."/>
            <person name="McCormick S.P."/>
            <person name="Kim H.S."/>
            <person name="Cardoza R.E."/>
            <person name="Stanley A.M."/>
            <person name="Lindo L."/>
            <person name="Kelly A."/>
            <person name="Brown D.W."/>
            <person name="Lee T."/>
            <person name="Vaughan M.M."/>
            <person name="Alexander N.J."/>
            <person name="Busman M."/>
            <person name="Gutierrez S."/>
        </authorList>
    </citation>
    <scope>NUCLEOTIDE SEQUENCE [LARGE SCALE GENOMIC DNA]</scope>
    <source>
        <strain evidence="4 5">NRRL 3299</strain>
    </source>
</reference>
<evidence type="ECO:0000259" key="3">
    <source>
        <dbReference type="Pfam" id="PF25485"/>
    </source>
</evidence>
<evidence type="ECO:0000256" key="2">
    <source>
        <dbReference type="SAM" id="SignalP"/>
    </source>
</evidence>
<keyword evidence="2" id="KW-0732">Signal</keyword>
<evidence type="ECO:0000313" key="5">
    <source>
        <dbReference type="Proteomes" id="UP000266152"/>
    </source>
</evidence>
<protein>
    <recommendedName>
        <fullName evidence="3">DUF7908 domain-containing protein</fullName>
    </recommendedName>
</protein>
<feature type="compositionally biased region" description="Polar residues" evidence="1">
    <location>
        <begin position="268"/>
        <end position="290"/>
    </location>
</feature>
<organism evidence="4 5">
    <name type="scientific">Fusarium sporotrichioides</name>
    <dbReference type="NCBI Taxonomy" id="5514"/>
    <lineage>
        <taxon>Eukaryota</taxon>
        <taxon>Fungi</taxon>
        <taxon>Dikarya</taxon>
        <taxon>Ascomycota</taxon>
        <taxon>Pezizomycotina</taxon>
        <taxon>Sordariomycetes</taxon>
        <taxon>Hypocreomycetidae</taxon>
        <taxon>Hypocreales</taxon>
        <taxon>Nectriaceae</taxon>
        <taxon>Fusarium</taxon>
    </lineage>
</organism>
<feature type="domain" description="DUF7908" evidence="3">
    <location>
        <begin position="115"/>
        <end position="239"/>
    </location>
</feature>
<dbReference type="Proteomes" id="UP000266152">
    <property type="component" value="Unassembled WGS sequence"/>
</dbReference>
<feature type="signal peptide" evidence="2">
    <location>
        <begin position="1"/>
        <end position="21"/>
    </location>
</feature>
<dbReference type="EMBL" id="PXOF01000310">
    <property type="protein sequence ID" value="RGP58142.1"/>
    <property type="molecule type" value="Genomic_DNA"/>
</dbReference>
<feature type="chain" id="PRO_5017389124" description="DUF7908 domain-containing protein" evidence="2">
    <location>
        <begin position="22"/>
        <end position="651"/>
    </location>
</feature>
<sequence>MFSRRLAFALLSGLTTSTGAAQEVESADVFCKTYLSTYLVAVSSTNNVSVVGSSASETLYTTLADYASTGSGSNLIPDFSTVTRDDNEVTTNLATASPTIRPAQPGSNRPLVFRIIPDTQDAKRGLRRRDLGGFVGSAQGICAEASVFSLSNGRLLQGTTPVAYVGEDFKELRGQSGALPEGAITTTFVGVDGSLLFRNNALPNGQAGFCQTPENGQTYITFTSSPPGCVAVRLSIVEVNECEDTVTPSSTNTASRSSESMSESATSFPNFTQRPPTDVTQSPDVTSAINFPTLDPSTDGFIKTVSTRKSPFPFSNTSVPFDLSTARLDSSDGYSFTVELPSTDSVPLPITSETAQQSIDPSTIVDSAPTASLSSLSPVTSEMTSSQAIAPSVSTSLVSTSLETDIANLDTSTTISDSTTIIESESTSSFSVESTSFAASTESSTVGTTTTAAPSRACTDSFNFQPTTLFAGDQLWDNEVKSIDLPWPVGIYTDSSDKIYVGVNGLVTLFDDAAIESENAALPTNSISSVAVCPYWDDLRIEPNAGHEITYQIYDSDGYRAVAIEWCGVDSNDILTQFVVRFQEYSLSNPDSVFMRYYTTSGGGSATIGVQDGNVNKFLQYSFEQDNAVPDGSTVLFFTLGGDERTVFVGP</sequence>